<dbReference type="PROSITE" id="PS51273">
    <property type="entry name" value="GATASE_TYPE_1"/>
    <property type="match status" value="1"/>
</dbReference>
<gene>
    <name evidence="1" type="ORF">NRE15_14475</name>
</gene>
<proteinExistence type="predicted"/>
<name>A0ABY5P662_9LACT</name>
<dbReference type="PANTHER" id="PTHR43235">
    <property type="entry name" value="GLUTAMINE AMIDOTRANSFERASE PB2B2.05-RELATED"/>
    <property type="match status" value="1"/>
</dbReference>
<reference evidence="1 2" key="1">
    <citation type="submission" date="2022-08" db="EMBL/GenBank/DDBJ databases">
        <title>Aerococcaceae sp. nov isolated from spoiled eye mask.</title>
        <authorList>
            <person name="Zhou G."/>
            <person name="Xie X.-B."/>
            <person name="Shi Q.-S."/>
            <person name="Wang Y.-S."/>
            <person name="Wen X."/>
            <person name="Peng H."/>
            <person name="Yang X.-J."/>
            <person name="Tao H.-B."/>
            <person name="Huang X.-M."/>
        </authorList>
    </citation>
    <scope>NUCLEOTIDE SEQUENCE [LARGE SCALE GENOMIC DNA]</scope>
    <source>
        <strain evidence="2">DM20194951</strain>
    </source>
</reference>
<dbReference type="Proteomes" id="UP001315967">
    <property type="component" value="Chromosome"/>
</dbReference>
<sequence length="245" mass="27328">MLPIIGVTGNIITINDLDYEYFNVNYSPQGFTQSILKAGGAPIIIPLGDKEYVKEYISMVDALILTGGEDVSPMLYGEEPRKVIGRTSPMRDEFEIALFKEAVHQKKPILGVCRGLQLINVVLGGTLYQDLSEDQSITIQHVQKTKSEFVTHSIQVKKNSILSNIMNSGDYVNSYHHQAINDLGNGLEVTAWSRDNVIEAIESVDKEQSIVGIQWHPELNALSNEQSLKIFQNLVERAELSKALR</sequence>
<evidence type="ECO:0000313" key="2">
    <source>
        <dbReference type="Proteomes" id="UP001315967"/>
    </source>
</evidence>
<dbReference type="RefSeq" id="WP_313793568.1">
    <property type="nucleotide sequence ID" value="NZ_CP102453.1"/>
</dbReference>
<dbReference type="EMBL" id="CP102453">
    <property type="protein sequence ID" value="UUX34066.1"/>
    <property type="molecule type" value="Genomic_DNA"/>
</dbReference>
<dbReference type="GO" id="GO:0016787">
    <property type="term" value="F:hydrolase activity"/>
    <property type="evidence" value="ECO:0007669"/>
    <property type="project" value="UniProtKB-KW"/>
</dbReference>
<dbReference type="Pfam" id="PF07722">
    <property type="entry name" value="Peptidase_C26"/>
    <property type="match status" value="1"/>
</dbReference>
<keyword evidence="2" id="KW-1185">Reference proteome</keyword>
<dbReference type="PANTHER" id="PTHR43235:SF1">
    <property type="entry name" value="GLUTAMINE AMIDOTRANSFERASE PB2B2.05-RELATED"/>
    <property type="match status" value="1"/>
</dbReference>
<dbReference type="SUPFAM" id="SSF52317">
    <property type="entry name" value="Class I glutamine amidotransferase-like"/>
    <property type="match status" value="1"/>
</dbReference>
<organism evidence="1 2">
    <name type="scientific">Fundicoccus culcitae</name>
    <dbReference type="NCBI Taxonomy" id="2969821"/>
    <lineage>
        <taxon>Bacteria</taxon>
        <taxon>Bacillati</taxon>
        <taxon>Bacillota</taxon>
        <taxon>Bacilli</taxon>
        <taxon>Lactobacillales</taxon>
        <taxon>Aerococcaceae</taxon>
        <taxon>Fundicoccus</taxon>
    </lineage>
</organism>
<accession>A0ABY5P662</accession>
<dbReference type="InterPro" id="IPR011697">
    <property type="entry name" value="Peptidase_C26"/>
</dbReference>
<dbReference type="InterPro" id="IPR029062">
    <property type="entry name" value="Class_I_gatase-like"/>
</dbReference>
<evidence type="ECO:0000313" key="1">
    <source>
        <dbReference type="EMBL" id="UUX34066.1"/>
    </source>
</evidence>
<dbReference type="Gene3D" id="3.40.50.880">
    <property type="match status" value="1"/>
</dbReference>
<dbReference type="InterPro" id="IPR044668">
    <property type="entry name" value="PuuD-like"/>
</dbReference>
<protein>
    <submittedName>
        <fullName evidence="1">Gamma-glutamyl-gamma-aminobutyrate hydrolase family protein</fullName>
    </submittedName>
</protein>
<dbReference type="CDD" id="cd01745">
    <property type="entry name" value="GATase1_2"/>
    <property type="match status" value="1"/>
</dbReference>
<keyword evidence="1" id="KW-0378">Hydrolase</keyword>